<evidence type="ECO:0000313" key="2">
    <source>
        <dbReference type="EMBL" id="SED76796.1"/>
    </source>
</evidence>
<dbReference type="EMBL" id="FNTH01000001">
    <property type="protein sequence ID" value="SED76796.1"/>
    <property type="molecule type" value="Genomic_DNA"/>
</dbReference>
<protein>
    <submittedName>
        <fullName evidence="2">Uncharacterized protein</fullName>
    </submittedName>
</protein>
<name>A0A1H5DD93_9BRAD</name>
<feature type="compositionally biased region" description="Basic and acidic residues" evidence="1">
    <location>
        <begin position="1"/>
        <end position="19"/>
    </location>
</feature>
<accession>A0A1H5DD93</accession>
<gene>
    <name evidence="2" type="ORF">SAMN05444164_5738</name>
</gene>
<proteinExistence type="predicted"/>
<evidence type="ECO:0000313" key="3">
    <source>
        <dbReference type="Proteomes" id="UP000198992"/>
    </source>
</evidence>
<feature type="region of interest" description="Disordered" evidence="1">
    <location>
        <begin position="1"/>
        <end position="23"/>
    </location>
</feature>
<dbReference type="OrthoDB" id="7572487at2"/>
<evidence type="ECO:0000256" key="1">
    <source>
        <dbReference type="SAM" id="MobiDB-lite"/>
    </source>
</evidence>
<dbReference type="RefSeq" id="WP_092122334.1">
    <property type="nucleotide sequence ID" value="NZ_FNTH01000001.1"/>
</dbReference>
<reference evidence="2 3" key="1">
    <citation type="submission" date="2016-10" db="EMBL/GenBank/DDBJ databases">
        <authorList>
            <person name="de Groot N.N."/>
        </authorList>
    </citation>
    <scope>NUCLEOTIDE SEQUENCE [LARGE SCALE GENOMIC DNA]</scope>
    <source>
        <strain evidence="2 3">MT12</strain>
    </source>
</reference>
<dbReference type="AlphaFoldDB" id="A0A1H5DD93"/>
<organism evidence="2 3">
    <name type="scientific">Bradyrhizobium erythrophlei</name>
    <dbReference type="NCBI Taxonomy" id="1437360"/>
    <lineage>
        <taxon>Bacteria</taxon>
        <taxon>Pseudomonadati</taxon>
        <taxon>Pseudomonadota</taxon>
        <taxon>Alphaproteobacteria</taxon>
        <taxon>Hyphomicrobiales</taxon>
        <taxon>Nitrobacteraceae</taxon>
        <taxon>Bradyrhizobium</taxon>
    </lineage>
</organism>
<dbReference type="Proteomes" id="UP000198992">
    <property type="component" value="Unassembled WGS sequence"/>
</dbReference>
<sequence>MSKAGLDHRHPNKDGEISGKHGNTLLRTLRKVYGPSFAAGYPETEKLSDVLAALNETSLSQLRRDHQTGHLAHKIAKASK</sequence>